<dbReference type="InParanoid" id="Q4UDR7"/>
<dbReference type="AlphaFoldDB" id="Q4UDR7"/>
<proteinExistence type="predicted"/>
<dbReference type="Pfam" id="PF04385">
    <property type="entry name" value="FAINT"/>
    <property type="match status" value="1"/>
</dbReference>
<reference evidence="2 3" key="1">
    <citation type="journal article" date="2005" name="Science">
        <title>Genome of the host-cell transforming parasite Theileria annulata compared with T. parva.</title>
        <authorList>
            <person name="Pain A."/>
            <person name="Renauld H."/>
            <person name="Berriman M."/>
            <person name="Murphy L."/>
            <person name="Yeats C.A."/>
            <person name="Weir W."/>
            <person name="Kerhornou A."/>
            <person name="Aslett M."/>
            <person name="Bishop R."/>
            <person name="Bouchier C."/>
            <person name="Cochet M."/>
            <person name="Coulson R.M.R."/>
            <person name="Cronin A."/>
            <person name="de Villiers E.P."/>
            <person name="Fraser A."/>
            <person name="Fosker N."/>
            <person name="Gardner M."/>
            <person name="Goble A."/>
            <person name="Griffiths-Jones S."/>
            <person name="Harris D.E."/>
            <person name="Katzer F."/>
            <person name="Larke N."/>
            <person name="Lord A."/>
            <person name="Maser P."/>
            <person name="McKellar S."/>
            <person name="Mooney P."/>
            <person name="Morton F."/>
            <person name="Nene V."/>
            <person name="O'Neil S."/>
            <person name="Price C."/>
            <person name="Quail M.A."/>
            <person name="Rabbinowitsch E."/>
            <person name="Rawlings N.D."/>
            <person name="Rutter S."/>
            <person name="Saunders D."/>
            <person name="Seeger K."/>
            <person name="Shah T."/>
            <person name="Squares R."/>
            <person name="Squares S."/>
            <person name="Tivey A."/>
            <person name="Walker A.R."/>
            <person name="Woodward J."/>
            <person name="Dobbelaere D.A.E."/>
            <person name="Langsley G."/>
            <person name="Rajandream M.A."/>
            <person name="McKeever D."/>
            <person name="Shiels B."/>
            <person name="Tait A."/>
            <person name="Barrell B.G."/>
            <person name="Hall N."/>
        </authorList>
    </citation>
    <scope>NUCLEOTIDE SEQUENCE [LARGE SCALE GENOMIC DNA]</scope>
    <source>
        <strain evidence="3">Ankara</strain>
    </source>
</reference>
<dbReference type="Proteomes" id="UP000001950">
    <property type="component" value="Chromosome 2"/>
</dbReference>
<organism evidence="2 3">
    <name type="scientific">Theileria annulata</name>
    <dbReference type="NCBI Taxonomy" id="5874"/>
    <lineage>
        <taxon>Eukaryota</taxon>
        <taxon>Sar</taxon>
        <taxon>Alveolata</taxon>
        <taxon>Apicomplexa</taxon>
        <taxon>Aconoidasida</taxon>
        <taxon>Piroplasmida</taxon>
        <taxon>Theileriidae</taxon>
        <taxon>Theileria</taxon>
    </lineage>
</organism>
<keyword evidence="3" id="KW-1185">Reference proteome</keyword>
<dbReference type="InterPro" id="IPR007480">
    <property type="entry name" value="DUF529"/>
</dbReference>
<keyword evidence="1" id="KW-0472">Membrane</keyword>
<name>Q4UDR7_THEAN</name>
<dbReference type="GeneID" id="3861972"/>
<accession>Q4UDR7</accession>
<dbReference type="RefSeq" id="XP_952504.1">
    <property type="nucleotide sequence ID" value="XM_947411.1"/>
</dbReference>
<protein>
    <submittedName>
        <fullName evidence="2">Uncharacterized protein</fullName>
    </submittedName>
</protein>
<dbReference type="VEuPathDB" id="PiroplasmaDB:TA11940"/>
<evidence type="ECO:0000256" key="1">
    <source>
        <dbReference type="SAM" id="Phobius"/>
    </source>
</evidence>
<dbReference type="KEGG" id="tan:TA11940"/>
<dbReference type="EMBL" id="CR940348">
    <property type="protein sequence ID" value="CAI74772.1"/>
    <property type="molecule type" value="Genomic_DNA"/>
</dbReference>
<dbReference type="OMA" id="HITHYFR"/>
<keyword evidence="1" id="KW-1133">Transmembrane helix</keyword>
<keyword evidence="1" id="KW-0812">Transmembrane</keyword>
<evidence type="ECO:0000313" key="3">
    <source>
        <dbReference type="Proteomes" id="UP000001950"/>
    </source>
</evidence>
<feature type="transmembrane region" description="Helical" evidence="1">
    <location>
        <begin position="7"/>
        <end position="28"/>
    </location>
</feature>
<gene>
    <name evidence="2" type="ORF">TA11940</name>
</gene>
<dbReference type="OrthoDB" id="10396812at2759"/>
<evidence type="ECO:0000313" key="2">
    <source>
        <dbReference type="EMBL" id="CAI74772.1"/>
    </source>
</evidence>
<sequence>MINIKAYVYILIFNVVLFSKFVHSYHVFNLRNPDQNLIESVTDQSNGPVTIRMFRFRHDSNVTRIMFFNEVVWTSRSYLERVLFIRLIISYDRERLMELNTINGGFHITHYFRRTTTTWRSITQRGFTNIESSIRSERILDIKGPLDHETFEYHHNQLHGLESHTFVVREPYSVHNVSDGNTFVWFGNRNLRCLGAIVHGTLQRPHLIQLNLIRANRERSRIYLRFSNGVWYHITRSAFYRTLAMLDAEEEQRRRLQNDENQ</sequence>